<feature type="compositionally biased region" description="Basic and acidic residues" evidence="7">
    <location>
        <begin position="41"/>
        <end position="50"/>
    </location>
</feature>
<evidence type="ECO:0000259" key="8">
    <source>
        <dbReference type="PROSITE" id="PS51379"/>
    </source>
</evidence>
<dbReference type="Gene3D" id="3.30.70.20">
    <property type="match status" value="1"/>
</dbReference>
<keyword evidence="1 6" id="KW-0813">Transport</keyword>
<keyword evidence="4 6" id="KW-0408">Iron</keyword>
<dbReference type="InterPro" id="IPR051269">
    <property type="entry name" value="Fe-S_cluster_ET"/>
</dbReference>
<comment type="caution">
    <text evidence="9">The sequence shown here is derived from an EMBL/GenBank/DDBJ whole genome shotgun (WGS) entry which is preliminary data.</text>
</comment>
<dbReference type="GO" id="GO:0005506">
    <property type="term" value="F:iron ion binding"/>
    <property type="evidence" value="ECO:0007669"/>
    <property type="project" value="UniProtKB-UniRule"/>
</dbReference>
<feature type="region of interest" description="Disordered" evidence="7">
    <location>
        <begin position="27"/>
        <end position="60"/>
    </location>
</feature>
<organism evidence="9 10">
    <name type="scientific">candidate division WWE3 bacterium CG08_land_8_20_14_0_20_41_15</name>
    <dbReference type="NCBI Taxonomy" id="1975086"/>
    <lineage>
        <taxon>Bacteria</taxon>
        <taxon>Katanobacteria</taxon>
    </lineage>
</organism>
<evidence type="ECO:0000256" key="4">
    <source>
        <dbReference type="ARBA" id="ARBA00023004"/>
    </source>
</evidence>
<evidence type="ECO:0000256" key="5">
    <source>
        <dbReference type="ARBA" id="ARBA00023014"/>
    </source>
</evidence>
<dbReference type="Proteomes" id="UP000231098">
    <property type="component" value="Unassembled WGS sequence"/>
</dbReference>
<gene>
    <name evidence="9" type="ORF">COT51_03735</name>
</gene>
<dbReference type="InterPro" id="IPR017896">
    <property type="entry name" value="4Fe4S_Fe-S-bd"/>
</dbReference>
<dbReference type="InterPro" id="IPR001080">
    <property type="entry name" value="3Fe4S_ferredoxin"/>
</dbReference>
<keyword evidence="5 6" id="KW-0411">Iron-sulfur</keyword>
<protein>
    <recommendedName>
        <fullName evidence="6">Ferredoxin</fullName>
    </recommendedName>
</protein>
<dbReference type="PRINTS" id="PR00352">
    <property type="entry name" value="3FE4SFRDOXIN"/>
</dbReference>
<evidence type="ECO:0000256" key="1">
    <source>
        <dbReference type="ARBA" id="ARBA00022448"/>
    </source>
</evidence>
<dbReference type="Pfam" id="PF13370">
    <property type="entry name" value="Fer4_13"/>
    <property type="match status" value="1"/>
</dbReference>
<dbReference type="PANTHER" id="PTHR36923:SF3">
    <property type="entry name" value="FERREDOXIN"/>
    <property type="match status" value="1"/>
</dbReference>
<dbReference type="SUPFAM" id="SSF54862">
    <property type="entry name" value="4Fe-4S ferredoxins"/>
    <property type="match status" value="1"/>
</dbReference>
<evidence type="ECO:0000256" key="3">
    <source>
        <dbReference type="ARBA" id="ARBA00022982"/>
    </source>
</evidence>
<evidence type="ECO:0000256" key="6">
    <source>
        <dbReference type="RuleBase" id="RU368020"/>
    </source>
</evidence>
<dbReference type="GO" id="GO:0009055">
    <property type="term" value="F:electron transfer activity"/>
    <property type="evidence" value="ECO:0007669"/>
    <property type="project" value="UniProtKB-UniRule"/>
</dbReference>
<comment type="function">
    <text evidence="6">Ferredoxins are iron-sulfur proteins that transfer electrons in a wide variety of metabolic reactions.</text>
</comment>
<proteinExistence type="predicted"/>
<feature type="domain" description="4Fe-4S ferredoxin-type" evidence="8">
    <location>
        <begin position="1"/>
        <end position="29"/>
    </location>
</feature>
<dbReference type="PROSITE" id="PS51379">
    <property type="entry name" value="4FE4S_FER_2"/>
    <property type="match status" value="1"/>
</dbReference>
<evidence type="ECO:0000256" key="2">
    <source>
        <dbReference type="ARBA" id="ARBA00022723"/>
    </source>
</evidence>
<name>A0A2H0X8K6_UNCKA</name>
<dbReference type="AlphaFoldDB" id="A0A2H0X8K6"/>
<keyword evidence="3 6" id="KW-0249">Electron transport</keyword>
<evidence type="ECO:0000313" key="10">
    <source>
        <dbReference type="Proteomes" id="UP000231098"/>
    </source>
</evidence>
<keyword evidence="2 6" id="KW-0479">Metal-binding</keyword>
<dbReference type="EMBL" id="PEYV01000060">
    <property type="protein sequence ID" value="PIS21260.1"/>
    <property type="molecule type" value="Genomic_DNA"/>
</dbReference>
<dbReference type="GO" id="GO:0051536">
    <property type="term" value="F:iron-sulfur cluster binding"/>
    <property type="evidence" value="ECO:0007669"/>
    <property type="project" value="UniProtKB-KW"/>
</dbReference>
<evidence type="ECO:0000313" key="9">
    <source>
        <dbReference type="EMBL" id="PIS21260.1"/>
    </source>
</evidence>
<reference evidence="10" key="1">
    <citation type="submission" date="2017-09" db="EMBL/GenBank/DDBJ databases">
        <title>Depth-based differentiation of microbial function through sediment-hosted aquifers and enrichment of novel symbionts in the deep terrestrial subsurface.</title>
        <authorList>
            <person name="Probst A.J."/>
            <person name="Ladd B."/>
            <person name="Jarett J.K."/>
            <person name="Geller-Mcgrath D.E."/>
            <person name="Sieber C.M.K."/>
            <person name="Emerson J.B."/>
            <person name="Anantharaman K."/>
            <person name="Thomas B.C."/>
            <person name="Malmstrom R."/>
            <person name="Stieglmeier M."/>
            <person name="Klingl A."/>
            <person name="Woyke T."/>
            <person name="Ryan C.M."/>
            <person name="Banfield J.F."/>
        </authorList>
    </citation>
    <scope>NUCLEOTIDE SEQUENCE [LARGE SCALE GENOMIC DNA]</scope>
</reference>
<dbReference type="PANTHER" id="PTHR36923">
    <property type="entry name" value="FERREDOXIN"/>
    <property type="match status" value="1"/>
</dbReference>
<evidence type="ECO:0000256" key="7">
    <source>
        <dbReference type="SAM" id="MobiDB-lite"/>
    </source>
</evidence>
<sequence>MIVKVNKNLCIGCGLCTQIAPKSFKLGEDGKSEGINPPGDSEEKLNEAKDSCPVSAISLE</sequence>
<accession>A0A2H0X8K6</accession>